<evidence type="ECO:0000256" key="1">
    <source>
        <dbReference type="ARBA" id="ARBA00010790"/>
    </source>
</evidence>
<accession>A0A9P0DYN2</accession>
<evidence type="ECO:0000256" key="4">
    <source>
        <dbReference type="RuleBase" id="RU003968"/>
    </source>
</evidence>
<dbReference type="Pfam" id="PF00732">
    <property type="entry name" value="GMC_oxred_N"/>
    <property type="match status" value="1"/>
</dbReference>
<dbReference type="SUPFAM" id="SSF51905">
    <property type="entry name" value="FAD/NAD(P)-binding domain"/>
    <property type="match status" value="1"/>
</dbReference>
<protein>
    <recommendedName>
        <fullName evidence="6 7">Glucose-methanol-choline oxidoreductase N-terminal domain-containing protein</fullName>
    </recommendedName>
</protein>
<dbReference type="GO" id="GO:0016614">
    <property type="term" value="F:oxidoreductase activity, acting on CH-OH group of donors"/>
    <property type="evidence" value="ECO:0007669"/>
    <property type="project" value="InterPro"/>
</dbReference>
<dbReference type="Proteomes" id="UP001153712">
    <property type="component" value="Chromosome 3"/>
</dbReference>
<feature type="signal peptide" evidence="5">
    <location>
        <begin position="1"/>
        <end position="23"/>
    </location>
</feature>
<dbReference type="AlphaFoldDB" id="A0A9P0DYN2"/>
<organism evidence="8 9">
    <name type="scientific">Phyllotreta striolata</name>
    <name type="common">Striped flea beetle</name>
    <name type="synonym">Crioceris striolata</name>
    <dbReference type="NCBI Taxonomy" id="444603"/>
    <lineage>
        <taxon>Eukaryota</taxon>
        <taxon>Metazoa</taxon>
        <taxon>Ecdysozoa</taxon>
        <taxon>Arthropoda</taxon>
        <taxon>Hexapoda</taxon>
        <taxon>Insecta</taxon>
        <taxon>Pterygota</taxon>
        <taxon>Neoptera</taxon>
        <taxon>Endopterygota</taxon>
        <taxon>Coleoptera</taxon>
        <taxon>Polyphaga</taxon>
        <taxon>Cucujiformia</taxon>
        <taxon>Chrysomeloidea</taxon>
        <taxon>Chrysomelidae</taxon>
        <taxon>Galerucinae</taxon>
        <taxon>Alticini</taxon>
        <taxon>Phyllotreta</taxon>
    </lineage>
</organism>
<keyword evidence="4" id="KW-0285">Flavoprotein</keyword>
<gene>
    <name evidence="8" type="ORF">PHYEVI_LOCUS6728</name>
</gene>
<keyword evidence="9" id="KW-1185">Reference proteome</keyword>
<feature type="chain" id="PRO_5040420005" description="Glucose-methanol-choline oxidoreductase N-terminal domain-containing protein" evidence="5">
    <location>
        <begin position="24"/>
        <end position="624"/>
    </location>
</feature>
<dbReference type="GO" id="GO:0050660">
    <property type="term" value="F:flavin adenine dinucleotide binding"/>
    <property type="evidence" value="ECO:0007669"/>
    <property type="project" value="InterPro"/>
</dbReference>
<dbReference type="PANTHER" id="PTHR11552:SF158">
    <property type="entry name" value="GH23626P-RELATED"/>
    <property type="match status" value="1"/>
</dbReference>
<reference evidence="8" key="1">
    <citation type="submission" date="2022-01" db="EMBL/GenBank/DDBJ databases">
        <authorList>
            <person name="King R."/>
        </authorList>
    </citation>
    <scope>NUCLEOTIDE SEQUENCE</scope>
</reference>
<dbReference type="PROSITE" id="PS00624">
    <property type="entry name" value="GMC_OXRED_2"/>
    <property type="match status" value="1"/>
</dbReference>
<dbReference type="InterPro" id="IPR000172">
    <property type="entry name" value="GMC_OxRdtase_N"/>
</dbReference>
<dbReference type="Pfam" id="PF05199">
    <property type="entry name" value="GMC_oxred_C"/>
    <property type="match status" value="1"/>
</dbReference>
<dbReference type="InterPro" id="IPR007867">
    <property type="entry name" value="GMC_OxRtase_C"/>
</dbReference>
<dbReference type="EMBL" id="OU900096">
    <property type="protein sequence ID" value="CAH1181830.1"/>
    <property type="molecule type" value="Genomic_DNA"/>
</dbReference>
<dbReference type="Gene3D" id="3.30.560.10">
    <property type="entry name" value="Glucose Oxidase, domain 3"/>
    <property type="match status" value="1"/>
</dbReference>
<feature type="binding site" evidence="3">
    <location>
        <position position="151"/>
    </location>
    <ligand>
        <name>FAD</name>
        <dbReference type="ChEBI" id="CHEBI:57692"/>
    </ligand>
</feature>
<dbReference type="PANTHER" id="PTHR11552">
    <property type="entry name" value="GLUCOSE-METHANOL-CHOLINE GMC OXIDOREDUCTASE"/>
    <property type="match status" value="1"/>
</dbReference>
<keyword evidence="3 4" id="KW-0274">FAD</keyword>
<evidence type="ECO:0000259" key="6">
    <source>
        <dbReference type="PROSITE" id="PS00623"/>
    </source>
</evidence>
<evidence type="ECO:0000256" key="2">
    <source>
        <dbReference type="PIRSR" id="PIRSR000137-1"/>
    </source>
</evidence>
<keyword evidence="5" id="KW-0732">Signal</keyword>
<sequence length="624" mass="70893">MFKQLLTTMGVLLFRFMSPYLEAEVNYVENLWTVSYQKSVNYSFPTSSIKHKPYTNSSPRNFGEYDFVVIGAGSAGAVIASRLSEVAHWKILVIEAGEWGNDLTSITSSAYKITLMSDYNWGYYSIPQENSCLGFEENRCPHPRGKGVGGTSLLNALIYIRGNRRDFDTWCNMGNPGWCYEDVLPFFLKSENYHHTDPKAPVEWIYHGRSGPLWVEQPMPRHLHHKIFLKANEEMGYTIRDVNGESQMGAMPFQINTRIGRRQDSGTAFLKPVQNRGNLKIMTESLATKIIFDSSKTARQVLFLHKGISYRVNVRKEVIVSAGAINTPQLLMLSGIGPAKHLKELGIDVISDLPVGESYSDHLQIHGLVFSSNLSEPIRSFRDSIREFLFEGRGDLAEAVPTQALGYYKTKLGKIERYPDLELSFQDTNQTSDALSRSYRWRPEVMKYIGGVNADSSFQIFATPLHTRSVGTVRLKNNDPLQYPLINPNILSDKEGHDFELVYESIQVALNLTKQEAFRKINTKFEHKQLPQCKEFEFMSKDYWRCASKFVVNHNNHPVSTCKMGPNSKEHVVDHKLSVHGVRNLRIADASVIPISTSSHINAICYLIGEKGADILKKNWIKEW</sequence>
<dbReference type="InterPro" id="IPR036188">
    <property type="entry name" value="FAD/NAD-bd_sf"/>
</dbReference>
<feature type="domain" description="Glucose-methanol-choline oxidoreductase N-terminal" evidence="7">
    <location>
        <begin position="323"/>
        <end position="337"/>
    </location>
</feature>
<dbReference type="InterPro" id="IPR012132">
    <property type="entry name" value="GMC_OxRdtase"/>
</dbReference>
<name>A0A9P0DYN2_PHYSR</name>
<evidence type="ECO:0000256" key="5">
    <source>
        <dbReference type="SAM" id="SignalP"/>
    </source>
</evidence>
<dbReference type="PIRSF" id="PIRSF000137">
    <property type="entry name" value="Alcohol_oxidase"/>
    <property type="match status" value="1"/>
</dbReference>
<evidence type="ECO:0000259" key="7">
    <source>
        <dbReference type="PROSITE" id="PS00624"/>
    </source>
</evidence>
<evidence type="ECO:0000313" key="8">
    <source>
        <dbReference type="EMBL" id="CAH1181830.1"/>
    </source>
</evidence>
<dbReference type="PROSITE" id="PS00623">
    <property type="entry name" value="GMC_OXRED_1"/>
    <property type="match status" value="1"/>
</dbReference>
<comment type="cofactor">
    <cofactor evidence="3">
        <name>FAD</name>
        <dbReference type="ChEBI" id="CHEBI:57692"/>
    </cofactor>
</comment>
<evidence type="ECO:0000256" key="3">
    <source>
        <dbReference type="PIRSR" id="PIRSR000137-2"/>
    </source>
</evidence>
<feature type="domain" description="Glucose-methanol-choline oxidoreductase N-terminal" evidence="6">
    <location>
        <begin position="145"/>
        <end position="168"/>
    </location>
</feature>
<feature type="active site" description="Proton acceptor" evidence="2">
    <location>
        <position position="600"/>
    </location>
</feature>
<proteinExistence type="inferred from homology"/>
<comment type="similarity">
    <text evidence="1 4">Belongs to the GMC oxidoreductase family.</text>
</comment>
<dbReference type="Gene3D" id="3.50.50.60">
    <property type="entry name" value="FAD/NAD(P)-binding domain"/>
    <property type="match status" value="1"/>
</dbReference>
<evidence type="ECO:0000313" key="9">
    <source>
        <dbReference type="Proteomes" id="UP001153712"/>
    </source>
</evidence>
<dbReference type="SUPFAM" id="SSF54373">
    <property type="entry name" value="FAD-linked reductases, C-terminal domain"/>
    <property type="match status" value="1"/>
</dbReference>
<feature type="active site" description="Proton donor" evidence="2">
    <location>
        <position position="557"/>
    </location>
</feature>
<dbReference type="OrthoDB" id="269227at2759"/>